<keyword evidence="10 14" id="KW-0460">Magnesium</keyword>
<dbReference type="RefSeq" id="WP_278500923.1">
    <property type="nucleotide sequence ID" value="NZ_CP122438.1"/>
</dbReference>
<dbReference type="GO" id="GO:0050660">
    <property type="term" value="F:flavin adenine dinucleotide binding"/>
    <property type="evidence" value="ECO:0007669"/>
    <property type="project" value="InterPro"/>
</dbReference>
<dbReference type="GO" id="GO:0009099">
    <property type="term" value="P:L-valine biosynthetic process"/>
    <property type="evidence" value="ECO:0007669"/>
    <property type="project" value="UniProtKB-UniPathway"/>
</dbReference>
<dbReference type="InterPro" id="IPR029061">
    <property type="entry name" value="THDP-binding"/>
</dbReference>
<dbReference type="InterPro" id="IPR000399">
    <property type="entry name" value="TPP-bd_CS"/>
</dbReference>
<evidence type="ECO:0000256" key="2">
    <source>
        <dbReference type="ARBA" id="ARBA00005025"/>
    </source>
</evidence>
<evidence type="ECO:0000256" key="4">
    <source>
        <dbReference type="ARBA" id="ARBA00013145"/>
    </source>
</evidence>
<dbReference type="Pfam" id="PF02775">
    <property type="entry name" value="TPP_enzyme_C"/>
    <property type="match status" value="1"/>
</dbReference>
<protein>
    <recommendedName>
        <fullName evidence="4 14">Acetolactate synthase</fullName>
        <ecNumber evidence="4 14">2.2.1.6</ecNumber>
    </recommendedName>
</protein>
<dbReference type="UniPathway" id="UPA00047">
    <property type="reaction ID" value="UER00055"/>
</dbReference>
<dbReference type="NCBIfam" id="TIGR00118">
    <property type="entry name" value="acolac_lg"/>
    <property type="match status" value="1"/>
</dbReference>
<comment type="pathway">
    <text evidence="2 14">Amino-acid biosynthesis; L-valine biosynthesis; L-valine from pyruvate: step 1/4.</text>
</comment>
<keyword evidence="6" id="KW-0285">Flavoprotein</keyword>
<dbReference type="InterPro" id="IPR039368">
    <property type="entry name" value="AHAS_TPP"/>
</dbReference>
<dbReference type="SUPFAM" id="SSF52518">
    <property type="entry name" value="Thiamin diphosphate-binding fold (THDP-binding)"/>
    <property type="match status" value="2"/>
</dbReference>
<evidence type="ECO:0000256" key="11">
    <source>
        <dbReference type="ARBA" id="ARBA00023052"/>
    </source>
</evidence>
<keyword evidence="8 14" id="KW-0479">Metal-binding</keyword>
<dbReference type="FunFam" id="3.40.50.970:FF:000016">
    <property type="entry name" value="Acetolactate synthase"/>
    <property type="match status" value="1"/>
</dbReference>
<dbReference type="InterPro" id="IPR012001">
    <property type="entry name" value="Thiamin_PyroP_enz_TPP-bd_dom"/>
</dbReference>
<evidence type="ECO:0000256" key="12">
    <source>
        <dbReference type="ARBA" id="ARBA00023304"/>
    </source>
</evidence>
<dbReference type="SUPFAM" id="SSF52467">
    <property type="entry name" value="DHS-like NAD/FAD-binding domain"/>
    <property type="match status" value="1"/>
</dbReference>
<dbReference type="InterPro" id="IPR012000">
    <property type="entry name" value="Thiamin_PyroP_enz_cen_dom"/>
</dbReference>
<dbReference type="GO" id="GO:0005948">
    <property type="term" value="C:acetolactate synthase complex"/>
    <property type="evidence" value="ECO:0007669"/>
    <property type="project" value="UniProtKB-ARBA"/>
</dbReference>
<dbReference type="CDD" id="cd07035">
    <property type="entry name" value="TPP_PYR_POX_like"/>
    <property type="match status" value="1"/>
</dbReference>
<dbReference type="Gene3D" id="3.40.50.970">
    <property type="match status" value="2"/>
</dbReference>
<keyword evidence="5 14" id="KW-0028">Amino-acid biosynthesis</keyword>
<dbReference type="GO" id="GO:0000287">
    <property type="term" value="F:magnesium ion binding"/>
    <property type="evidence" value="ECO:0007669"/>
    <property type="project" value="UniProtKB-UniRule"/>
</dbReference>
<dbReference type="EC" id="2.2.1.6" evidence="4 14"/>
<dbReference type="Proteomes" id="UP000551563">
    <property type="component" value="Unassembled WGS sequence"/>
</dbReference>
<evidence type="ECO:0000256" key="7">
    <source>
        <dbReference type="ARBA" id="ARBA00022679"/>
    </source>
</evidence>
<comment type="caution">
    <text evidence="19">The sequence shown here is derived from an EMBL/GenBank/DDBJ whole genome shotgun (WGS) entry which is preliminary data.</text>
</comment>
<accession>A0A7V6PAJ7</accession>
<evidence type="ECO:0000256" key="14">
    <source>
        <dbReference type="RuleBase" id="RU003591"/>
    </source>
</evidence>
<keyword evidence="9" id="KW-0274">FAD</keyword>
<dbReference type="GO" id="GO:0009097">
    <property type="term" value="P:isoleucine biosynthetic process"/>
    <property type="evidence" value="ECO:0007669"/>
    <property type="project" value="UniProtKB-UniPathway"/>
</dbReference>
<dbReference type="InterPro" id="IPR029035">
    <property type="entry name" value="DHS-like_NAD/FAD-binding_dom"/>
</dbReference>
<dbReference type="InterPro" id="IPR012846">
    <property type="entry name" value="Acetolactate_synth_lsu"/>
</dbReference>
<comment type="similarity">
    <text evidence="3 14">Belongs to the TPP enzyme family.</text>
</comment>
<evidence type="ECO:0000259" key="17">
    <source>
        <dbReference type="Pfam" id="PF02775"/>
    </source>
</evidence>
<feature type="domain" description="Thiamine pyrophosphate enzyme central" evidence="16">
    <location>
        <begin position="214"/>
        <end position="350"/>
    </location>
</feature>
<evidence type="ECO:0000256" key="5">
    <source>
        <dbReference type="ARBA" id="ARBA00022605"/>
    </source>
</evidence>
<keyword evidence="7 14" id="KW-0808">Transferase</keyword>
<evidence type="ECO:0000256" key="10">
    <source>
        <dbReference type="ARBA" id="ARBA00022842"/>
    </source>
</evidence>
<sequence>MTAGKREADANAAETQEASNPREMTGAEMVIQALIDQGVESIFGYPGGAVLPIYDELFQQDKVQHVLVRHEQGAGHAAEGYARSTGKVGVMLVTSGPGATNAVTPLQDALMDSIPLVCISGQVPTTLIGSDAFQECDTIGITRPCTKHNWLVKDVNDLARILHEAFHVASTGRPGPVVVDIPKDIQFAKGIYTPPETAPRTSYRPVLDGNAQAISDAVRLLVNAKKPVIYSGGGVINSGPAASRLLRELVEISNFPITSTLMGLGAYPASGKNWLGMLGMHGTYEANMSMHDCDVMLCVGARFDDRITGRLNAFSPNSKKIHIDIDPSSINKNVRVDVPIIGDVSHVLEDIVRQFRASERKPEKQAIGAWWEQIDRWRSRNSLAYAPNRDVIMPQYAIQRLYELTKDRKTYITTEVGQHQMWAAQFYGFEEPNRWLTSGGLGTMGYGLPAALGVQIAHPDALVIDIAGDASIQMCIQEMSAAIQHNAPIKIFILNNQYMGMVRQWQQLLHGNRLSHSYTEAMPDFVKLAEAYGAHGIRCEKPGDLDAAIQEMIDIDKPVIFDCRVANLANCFPMIPSGKAHNEMLLPDEATDEAVANAIDAKGRALV</sequence>
<evidence type="ECO:0000256" key="1">
    <source>
        <dbReference type="ARBA" id="ARBA00004974"/>
    </source>
</evidence>
<evidence type="ECO:0000256" key="9">
    <source>
        <dbReference type="ARBA" id="ARBA00022827"/>
    </source>
</evidence>
<keyword evidence="12 14" id="KW-0100">Branched-chain amino acid biosynthesis</keyword>
<dbReference type="CDD" id="cd02015">
    <property type="entry name" value="TPP_AHAS"/>
    <property type="match status" value="1"/>
</dbReference>
<dbReference type="PROSITE" id="PS00187">
    <property type="entry name" value="TPP_ENZYMES"/>
    <property type="match status" value="1"/>
</dbReference>
<proteinExistence type="inferred from homology"/>
<keyword evidence="11 14" id="KW-0786">Thiamine pyrophosphate</keyword>
<dbReference type="InterPro" id="IPR011766">
    <property type="entry name" value="TPP_enzyme_TPP-bd"/>
</dbReference>
<dbReference type="Pfam" id="PF02776">
    <property type="entry name" value="TPP_enzyme_N"/>
    <property type="match status" value="1"/>
</dbReference>
<comment type="catalytic activity">
    <reaction evidence="13 14">
        <text>2 pyruvate + H(+) = (2S)-2-acetolactate + CO2</text>
        <dbReference type="Rhea" id="RHEA:25249"/>
        <dbReference type="ChEBI" id="CHEBI:15361"/>
        <dbReference type="ChEBI" id="CHEBI:15378"/>
        <dbReference type="ChEBI" id="CHEBI:16526"/>
        <dbReference type="ChEBI" id="CHEBI:58476"/>
        <dbReference type="EC" id="2.2.1.6"/>
    </reaction>
</comment>
<dbReference type="AlphaFoldDB" id="A0A7V6PAJ7"/>
<evidence type="ECO:0000256" key="8">
    <source>
        <dbReference type="ARBA" id="ARBA00022723"/>
    </source>
</evidence>
<dbReference type="FunFam" id="3.40.50.1220:FF:000008">
    <property type="entry name" value="Acetolactate synthase"/>
    <property type="match status" value="1"/>
</dbReference>
<dbReference type="Pfam" id="PF00205">
    <property type="entry name" value="TPP_enzyme_M"/>
    <property type="match status" value="1"/>
</dbReference>
<dbReference type="PANTHER" id="PTHR18968:SF13">
    <property type="entry name" value="ACETOLACTATE SYNTHASE CATALYTIC SUBUNIT, MITOCHONDRIAL"/>
    <property type="match status" value="1"/>
</dbReference>
<dbReference type="UniPathway" id="UPA00049">
    <property type="reaction ID" value="UER00059"/>
</dbReference>
<feature type="domain" description="Thiamine pyrophosphate enzyme N-terminal TPP-binding" evidence="18">
    <location>
        <begin position="24"/>
        <end position="139"/>
    </location>
</feature>
<reference evidence="19 20" key="1">
    <citation type="journal article" date="2020" name="Biotechnol. Biofuels">
        <title>New insights from the biogas microbiome by comprehensive genome-resolved metagenomics of nearly 1600 species originating from multiple anaerobic digesters.</title>
        <authorList>
            <person name="Campanaro S."/>
            <person name="Treu L."/>
            <person name="Rodriguez-R L.M."/>
            <person name="Kovalovszki A."/>
            <person name="Ziels R.M."/>
            <person name="Maus I."/>
            <person name="Zhu X."/>
            <person name="Kougias P.G."/>
            <person name="Basile A."/>
            <person name="Luo G."/>
            <person name="Schluter A."/>
            <person name="Konstantinidis K.T."/>
            <person name="Angelidaki I."/>
        </authorList>
    </citation>
    <scope>NUCLEOTIDE SEQUENCE [LARGE SCALE GENOMIC DNA]</scope>
    <source>
        <strain evidence="19">AS04akNAM_66</strain>
    </source>
</reference>
<dbReference type="GO" id="GO:0003984">
    <property type="term" value="F:acetolactate synthase activity"/>
    <property type="evidence" value="ECO:0007669"/>
    <property type="project" value="UniProtKB-EC"/>
</dbReference>
<evidence type="ECO:0000313" key="20">
    <source>
        <dbReference type="Proteomes" id="UP000551563"/>
    </source>
</evidence>
<evidence type="ECO:0000259" key="18">
    <source>
        <dbReference type="Pfam" id="PF02776"/>
    </source>
</evidence>
<feature type="region of interest" description="Disordered" evidence="15">
    <location>
        <begin position="1"/>
        <end position="24"/>
    </location>
</feature>
<dbReference type="Gene3D" id="3.40.50.1220">
    <property type="entry name" value="TPP-binding domain"/>
    <property type="match status" value="1"/>
</dbReference>
<name>A0A7V6PAJ7_9HYPH</name>
<evidence type="ECO:0000259" key="16">
    <source>
        <dbReference type="Pfam" id="PF00205"/>
    </source>
</evidence>
<evidence type="ECO:0000256" key="15">
    <source>
        <dbReference type="SAM" id="MobiDB-lite"/>
    </source>
</evidence>
<organism evidence="19 20">
    <name type="scientific">Brucella intermedia</name>
    <dbReference type="NCBI Taxonomy" id="94625"/>
    <lineage>
        <taxon>Bacteria</taxon>
        <taxon>Pseudomonadati</taxon>
        <taxon>Pseudomonadota</taxon>
        <taxon>Alphaproteobacteria</taxon>
        <taxon>Hyphomicrobiales</taxon>
        <taxon>Brucellaceae</taxon>
        <taxon>Brucella/Ochrobactrum group</taxon>
        <taxon>Brucella</taxon>
    </lineage>
</organism>
<evidence type="ECO:0000256" key="13">
    <source>
        <dbReference type="ARBA" id="ARBA00048670"/>
    </source>
</evidence>
<feature type="domain" description="Thiamine pyrophosphate enzyme TPP-binding" evidence="17">
    <location>
        <begin position="416"/>
        <end position="563"/>
    </location>
</feature>
<dbReference type="InterPro" id="IPR045229">
    <property type="entry name" value="TPP_enz"/>
</dbReference>
<dbReference type="EMBL" id="DUMN01000217">
    <property type="protein sequence ID" value="HHV67449.1"/>
    <property type="molecule type" value="Genomic_DNA"/>
</dbReference>
<evidence type="ECO:0000256" key="6">
    <source>
        <dbReference type="ARBA" id="ARBA00022630"/>
    </source>
</evidence>
<evidence type="ECO:0000313" key="19">
    <source>
        <dbReference type="EMBL" id="HHV67449.1"/>
    </source>
</evidence>
<dbReference type="FunFam" id="3.40.50.970:FF:000007">
    <property type="entry name" value="Acetolactate synthase"/>
    <property type="match status" value="1"/>
</dbReference>
<dbReference type="PANTHER" id="PTHR18968">
    <property type="entry name" value="THIAMINE PYROPHOSPHATE ENZYMES"/>
    <property type="match status" value="1"/>
</dbReference>
<gene>
    <name evidence="19" type="ORF">GXX48_07375</name>
</gene>
<dbReference type="GO" id="GO:0030976">
    <property type="term" value="F:thiamine pyrophosphate binding"/>
    <property type="evidence" value="ECO:0007669"/>
    <property type="project" value="UniProtKB-UniRule"/>
</dbReference>
<evidence type="ECO:0000256" key="3">
    <source>
        <dbReference type="ARBA" id="ARBA00007812"/>
    </source>
</evidence>
<dbReference type="NCBIfam" id="NF006581">
    <property type="entry name" value="PRK09107.1"/>
    <property type="match status" value="1"/>
</dbReference>
<comment type="pathway">
    <text evidence="1 14">Amino-acid biosynthesis; L-isoleucine biosynthesis; L-isoleucine from 2-oxobutanoate: step 1/4.</text>
</comment>
<comment type="cofactor">
    <cofactor evidence="14">
        <name>thiamine diphosphate</name>
        <dbReference type="ChEBI" id="CHEBI:58937"/>
    </cofactor>
    <text evidence="14">Binds 1 thiamine pyrophosphate per subunit.</text>
</comment>
<comment type="cofactor">
    <cofactor evidence="14">
        <name>Mg(2+)</name>
        <dbReference type="ChEBI" id="CHEBI:18420"/>
    </cofactor>
    <text evidence="14">Binds 1 Mg(2+) ion per subunit.</text>
</comment>